<sequence length="246" mass="28214">MSNDILFSQEVIDEIKYYVYRLIDPRNGETFYVGKGKGNRLFYHIKGAKEIEELDDVSDKIQVIRDIISKGLEVIHVVHRHGMDEKEAFEVEAALIDAYPGATNIMNGAGSNDRGTMNVKEIIEKYSAEEANFEHRVLMITINKSITEREIYEASRYAWKLSKTKAKRAEYVVAVKQGLIVGVFKPIKWLEANTENFPGTAIDRPGRYGFVGEPAEEKIQLLYLRKRIPDKYRKKGSANPIKYSFK</sequence>
<feature type="domain" description="GIY-YIG" evidence="1">
    <location>
        <begin position="15"/>
        <end position="105"/>
    </location>
</feature>
<accession>A0ABS0A0A3</accession>
<dbReference type="PROSITE" id="PS50164">
    <property type="entry name" value="GIY_YIG"/>
    <property type="match status" value="1"/>
</dbReference>
<dbReference type="CDD" id="cd10440">
    <property type="entry name" value="GIY-YIG_COG3680"/>
    <property type="match status" value="1"/>
</dbReference>
<organism evidence="2 3">
    <name type="scientific">Fusibacter ferrireducens</name>
    <dbReference type="NCBI Taxonomy" id="2785058"/>
    <lineage>
        <taxon>Bacteria</taxon>
        <taxon>Bacillati</taxon>
        <taxon>Bacillota</taxon>
        <taxon>Clostridia</taxon>
        <taxon>Eubacteriales</taxon>
        <taxon>Eubacteriales Family XII. Incertae Sedis</taxon>
        <taxon>Fusibacter</taxon>
    </lineage>
</organism>
<evidence type="ECO:0000259" key="1">
    <source>
        <dbReference type="PROSITE" id="PS50164"/>
    </source>
</evidence>
<dbReference type="Proteomes" id="UP000614200">
    <property type="component" value="Unassembled WGS sequence"/>
</dbReference>
<proteinExistence type="predicted"/>
<dbReference type="InterPro" id="IPR000305">
    <property type="entry name" value="GIY-YIG_endonuc"/>
</dbReference>
<reference evidence="2 3" key="1">
    <citation type="submission" date="2020-11" db="EMBL/GenBank/DDBJ databases">
        <title>Fusibacter basophilias sp. nov.</title>
        <authorList>
            <person name="Qiu D."/>
        </authorList>
    </citation>
    <scope>NUCLEOTIDE SEQUENCE [LARGE SCALE GENOMIC DNA]</scope>
    <source>
        <strain evidence="2 3">Q10-2</strain>
    </source>
</reference>
<gene>
    <name evidence="2" type="ORF">ISU02_23530</name>
</gene>
<name>A0ABS0A0A3_9FIRM</name>
<comment type="caution">
    <text evidence="2">The sequence shown here is derived from an EMBL/GenBank/DDBJ whole genome shotgun (WGS) entry which is preliminary data.</text>
</comment>
<dbReference type="Pfam" id="PF22945">
    <property type="entry name" value="LEM-3_GIY-YIG"/>
    <property type="match status" value="1"/>
</dbReference>
<dbReference type="RefSeq" id="WP_194704316.1">
    <property type="nucleotide sequence ID" value="NZ_JADKNH010000034.1"/>
</dbReference>
<keyword evidence="3" id="KW-1185">Reference proteome</keyword>
<evidence type="ECO:0000313" key="3">
    <source>
        <dbReference type="Proteomes" id="UP000614200"/>
    </source>
</evidence>
<protein>
    <recommendedName>
        <fullName evidence="1">GIY-YIG domain-containing protein</fullName>
    </recommendedName>
</protein>
<dbReference type="EMBL" id="JADKNH010000034">
    <property type="protein sequence ID" value="MBF4696081.1"/>
    <property type="molecule type" value="Genomic_DNA"/>
</dbReference>
<evidence type="ECO:0000313" key="2">
    <source>
        <dbReference type="EMBL" id="MBF4696081.1"/>
    </source>
</evidence>